<dbReference type="PROSITE" id="PS51421">
    <property type="entry name" value="RAS"/>
    <property type="match status" value="1"/>
</dbReference>
<dbReference type="SUPFAM" id="SSF54695">
    <property type="entry name" value="POZ domain"/>
    <property type="match status" value="1"/>
</dbReference>
<keyword evidence="13" id="KW-1185">Reference proteome</keyword>
<dbReference type="OrthoDB" id="10251809at2759"/>
<dbReference type="PROSITE" id="PS51420">
    <property type="entry name" value="RHO"/>
    <property type="match status" value="1"/>
</dbReference>
<gene>
    <name evidence="12" type="ORF">NAEGRDRAFT_74404</name>
</gene>
<dbReference type="GeneID" id="8863375"/>
<dbReference type="eggNOG" id="KOG0393">
    <property type="taxonomic scope" value="Eukaryota"/>
</dbReference>
<comment type="similarity">
    <text evidence="2">Belongs to the small GTPase superfamily. Rho family.</text>
</comment>
<dbReference type="EMBL" id="GG738913">
    <property type="protein sequence ID" value="EFC37948.1"/>
    <property type="molecule type" value="Genomic_DNA"/>
</dbReference>
<feature type="domain" description="BTB" evidence="11">
    <location>
        <begin position="406"/>
        <end position="483"/>
    </location>
</feature>
<dbReference type="InterPro" id="IPR027417">
    <property type="entry name" value="P-loop_NTPase"/>
</dbReference>
<keyword evidence="4" id="KW-0488">Methylation</keyword>
<evidence type="ECO:0000256" key="8">
    <source>
        <dbReference type="ARBA" id="ARBA00023288"/>
    </source>
</evidence>
<evidence type="ECO:0000256" key="3">
    <source>
        <dbReference type="ARBA" id="ARBA00022475"/>
    </source>
</evidence>
<dbReference type="Pfam" id="PF00651">
    <property type="entry name" value="BTB"/>
    <property type="match status" value="1"/>
</dbReference>
<dbReference type="InterPro" id="IPR011333">
    <property type="entry name" value="SKP1/BTB/POZ_sf"/>
</dbReference>
<dbReference type="PANTHER" id="PTHR24072">
    <property type="entry name" value="RHO FAMILY GTPASE"/>
    <property type="match status" value="1"/>
</dbReference>
<proteinExistence type="inferred from homology"/>
<evidence type="ECO:0000256" key="10">
    <source>
        <dbReference type="SAM" id="MobiDB-lite"/>
    </source>
</evidence>
<dbReference type="InParanoid" id="D2VZ88"/>
<comment type="subcellular location">
    <subcellularLocation>
        <location evidence="1">Cell membrane</location>
        <topology evidence="1">Lipid-anchor</topology>
        <orientation evidence="1">Cytoplasmic side</orientation>
    </subcellularLocation>
</comment>
<keyword evidence="8" id="KW-0449">Lipoprotein</keyword>
<dbReference type="RefSeq" id="XP_002670692.1">
    <property type="nucleotide sequence ID" value="XM_002670646.1"/>
</dbReference>
<dbReference type="Pfam" id="PF00071">
    <property type="entry name" value="Ras"/>
    <property type="match status" value="1"/>
</dbReference>
<dbReference type="CDD" id="cd18499">
    <property type="entry name" value="BACK_RHOBTB"/>
    <property type="match status" value="1"/>
</dbReference>
<dbReference type="InterPro" id="IPR003578">
    <property type="entry name" value="Small_GTPase_Rho"/>
</dbReference>
<dbReference type="GO" id="GO:0005886">
    <property type="term" value="C:plasma membrane"/>
    <property type="evidence" value="ECO:0007669"/>
    <property type="project" value="UniProtKB-SubCell"/>
</dbReference>
<dbReference type="VEuPathDB" id="AmoebaDB:NAEGRDRAFT_74404"/>
<evidence type="ECO:0000313" key="12">
    <source>
        <dbReference type="EMBL" id="EFC37948.1"/>
    </source>
</evidence>
<dbReference type="GO" id="GO:0005525">
    <property type="term" value="F:GTP binding"/>
    <property type="evidence" value="ECO:0007669"/>
    <property type="project" value="UniProtKB-KW"/>
</dbReference>
<feature type="region of interest" description="Disordered" evidence="10">
    <location>
        <begin position="603"/>
        <end position="633"/>
    </location>
</feature>
<dbReference type="GO" id="GO:0007264">
    <property type="term" value="P:small GTPase-mediated signal transduction"/>
    <property type="evidence" value="ECO:0007669"/>
    <property type="project" value="InterPro"/>
</dbReference>
<evidence type="ECO:0000256" key="2">
    <source>
        <dbReference type="ARBA" id="ARBA00010142"/>
    </source>
</evidence>
<sequence length="633" mass="71518">MDNSLKLVVVGDGAVGKSCLLIASTTNSFPEDYVPTVFDNYSANVTYGNRNYNVGLWDTAGQEDYDRLRPLSYPGTDVFFVCFSMVNRASFANVKSKWIPELIHHCPDIPIILVGCKSDLVSDADRDSIITQEMIEQMVQNSPASGSIVTSSRTMYNIDKLFNLAISQAIDESKSSKKGRKKVVIGNSEDIEPTPPVMPPAGKAPWIYVESSNYGKGFKNLLDSDFCCDTKFVIYNSTKDIDVEIKAHSLVLACVPSKVIRKLFDDVLVCRDAGMNSYSHEAFEKLSAKINGGRVSGFSSVSIDENEPNILKFRLSNTIHHRAFKSLLEIQYYGGSETMLERCKKDQFLNKVKIASTIFECEYTDNIVSNYQRGEEDVFNESIETYLNDLLGSEIKKKYFDKKTHSDVEIVFSTTDSSKNFQGHKLFLSANCDVFRTMFEGNFVEHSSRQVDLSGEIGENENRISEFHALFEYLYSAHSTINERNAVGLLSLANEYGMSGLTSMCEIFISKNIDKSVAQGIEKADIDIIGLLLLAQTYEANQLANFCLHFISTNYGPMKARREWELLTGENLKHVTENKWPPDSYFKQVEEYEKKMEKYRKRLKKKQSKSGGADEDSQFDSEIDDEKKKCFIQ</sequence>
<organism evidence="13">
    <name type="scientific">Naegleria gruberi</name>
    <name type="common">Amoeba</name>
    <dbReference type="NCBI Taxonomy" id="5762"/>
    <lineage>
        <taxon>Eukaryota</taxon>
        <taxon>Discoba</taxon>
        <taxon>Heterolobosea</taxon>
        <taxon>Tetramitia</taxon>
        <taxon>Eutetramitia</taxon>
        <taxon>Vahlkampfiidae</taxon>
        <taxon>Naegleria</taxon>
    </lineage>
</organism>
<dbReference type="SMART" id="SM00174">
    <property type="entry name" value="RHO"/>
    <property type="match status" value="1"/>
</dbReference>
<dbReference type="Gene3D" id="3.30.710.10">
    <property type="entry name" value="Potassium Channel Kv1.1, Chain A"/>
    <property type="match status" value="2"/>
</dbReference>
<dbReference type="Proteomes" id="UP000006671">
    <property type="component" value="Unassembled WGS sequence"/>
</dbReference>
<keyword evidence="3" id="KW-1003">Cell membrane</keyword>
<dbReference type="Gene3D" id="3.40.50.300">
    <property type="entry name" value="P-loop containing nucleotide triphosphate hydrolases"/>
    <property type="match status" value="1"/>
</dbReference>
<evidence type="ECO:0000256" key="9">
    <source>
        <dbReference type="ARBA" id="ARBA00023289"/>
    </source>
</evidence>
<keyword evidence="5" id="KW-0547">Nucleotide-binding</keyword>
<evidence type="ECO:0000256" key="6">
    <source>
        <dbReference type="ARBA" id="ARBA00023134"/>
    </source>
</evidence>
<dbReference type="SMART" id="SM00175">
    <property type="entry name" value="RAB"/>
    <property type="match status" value="1"/>
</dbReference>
<dbReference type="FunFam" id="3.40.50.300:FF:000983">
    <property type="entry name" value="Rho family GTPase"/>
    <property type="match status" value="1"/>
</dbReference>
<dbReference type="PROSITE" id="PS50097">
    <property type="entry name" value="BTB"/>
    <property type="match status" value="1"/>
</dbReference>
<dbReference type="SMART" id="SM00176">
    <property type="entry name" value="RAN"/>
    <property type="match status" value="1"/>
</dbReference>
<dbReference type="GO" id="GO:0003924">
    <property type="term" value="F:GTPase activity"/>
    <property type="evidence" value="ECO:0007669"/>
    <property type="project" value="InterPro"/>
</dbReference>
<dbReference type="InterPro" id="IPR001806">
    <property type="entry name" value="Small_GTPase"/>
</dbReference>
<accession>D2VZ88</accession>
<feature type="compositionally biased region" description="Acidic residues" evidence="10">
    <location>
        <begin position="613"/>
        <end position="624"/>
    </location>
</feature>
<evidence type="ECO:0000256" key="7">
    <source>
        <dbReference type="ARBA" id="ARBA00023136"/>
    </source>
</evidence>
<dbReference type="SUPFAM" id="SSF52540">
    <property type="entry name" value="P-loop containing nucleoside triphosphate hydrolases"/>
    <property type="match status" value="1"/>
</dbReference>
<reference evidence="12 13" key="1">
    <citation type="journal article" date="2010" name="Cell">
        <title>The genome of Naegleria gruberi illuminates early eukaryotic versatility.</title>
        <authorList>
            <person name="Fritz-Laylin L.K."/>
            <person name="Prochnik S.E."/>
            <person name="Ginger M.L."/>
            <person name="Dacks J.B."/>
            <person name="Carpenter M.L."/>
            <person name="Field M.C."/>
            <person name="Kuo A."/>
            <person name="Paredez A."/>
            <person name="Chapman J."/>
            <person name="Pham J."/>
            <person name="Shu S."/>
            <person name="Neupane R."/>
            <person name="Cipriano M."/>
            <person name="Mancuso J."/>
            <person name="Tu H."/>
            <person name="Salamov A."/>
            <person name="Lindquist E."/>
            <person name="Shapiro H."/>
            <person name="Lucas S."/>
            <person name="Grigoriev I.V."/>
            <person name="Cande W.Z."/>
            <person name="Fulton C."/>
            <person name="Rokhsar D.S."/>
            <person name="Dawson S.C."/>
        </authorList>
    </citation>
    <scope>NUCLEOTIDE SEQUENCE [LARGE SCALE GENOMIC DNA]</scope>
    <source>
        <strain evidence="12 13">NEG-M</strain>
    </source>
</reference>
<dbReference type="SMART" id="SM00173">
    <property type="entry name" value="RAS"/>
    <property type="match status" value="1"/>
</dbReference>
<evidence type="ECO:0000256" key="1">
    <source>
        <dbReference type="ARBA" id="ARBA00004342"/>
    </source>
</evidence>
<evidence type="ECO:0000259" key="11">
    <source>
        <dbReference type="PROSITE" id="PS50097"/>
    </source>
</evidence>
<dbReference type="PRINTS" id="PR00449">
    <property type="entry name" value="RASTRNSFRMNG"/>
</dbReference>
<evidence type="ECO:0000256" key="5">
    <source>
        <dbReference type="ARBA" id="ARBA00022741"/>
    </source>
</evidence>
<name>D2VZ88_NAEGR</name>
<dbReference type="NCBIfam" id="TIGR00231">
    <property type="entry name" value="small_GTP"/>
    <property type="match status" value="1"/>
</dbReference>
<evidence type="ECO:0000313" key="13">
    <source>
        <dbReference type="Proteomes" id="UP000006671"/>
    </source>
</evidence>
<dbReference type="SMART" id="SM00225">
    <property type="entry name" value="BTB"/>
    <property type="match status" value="1"/>
</dbReference>
<dbReference type="KEGG" id="ngr:NAEGRDRAFT_74404"/>
<dbReference type="CDD" id="cd00157">
    <property type="entry name" value="Rho"/>
    <property type="match status" value="1"/>
</dbReference>
<dbReference type="OMA" id="TIDKDCN"/>
<dbReference type="InterPro" id="IPR000210">
    <property type="entry name" value="BTB/POZ_dom"/>
</dbReference>
<protein>
    <submittedName>
        <fullName evidence="12">Rho family small GTPase</fullName>
    </submittedName>
</protein>
<keyword evidence="7" id="KW-0472">Membrane</keyword>
<dbReference type="InterPro" id="IPR005225">
    <property type="entry name" value="Small_GTP-bd"/>
</dbReference>
<evidence type="ECO:0000256" key="4">
    <source>
        <dbReference type="ARBA" id="ARBA00022481"/>
    </source>
</evidence>
<dbReference type="PROSITE" id="PS51419">
    <property type="entry name" value="RAB"/>
    <property type="match status" value="1"/>
</dbReference>
<dbReference type="STRING" id="5762.D2VZ88"/>
<dbReference type="AlphaFoldDB" id="D2VZ88"/>
<keyword evidence="9" id="KW-0636">Prenylation</keyword>
<keyword evidence="6" id="KW-0342">GTP-binding</keyword>